<name>A0A179D585_9BACT</name>
<comment type="subcellular location">
    <subcellularLocation>
        <location evidence="5">Cytoplasm</location>
    </subcellularLocation>
</comment>
<dbReference type="HAMAP" id="MF_00818">
    <property type="entry name" value="QueF_type1"/>
    <property type="match status" value="1"/>
</dbReference>
<comment type="catalytic activity">
    <reaction evidence="5">
        <text>7-aminomethyl-7-carbaguanine + 2 NADP(+) = 7-cyano-7-carbaguanine + 2 NADPH + 3 H(+)</text>
        <dbReference type="Rhea" id="RHEA:13409"/>
        <dbReference type="ChEBI" id="CHEBI:15378"/>
        <dbReference type="ChEBI" id="CHEBI:45075"/>
        <dbReference type="ChEBI" id="CHEBI:57783"/>
        <dbReference type="ChEBI" id="CHEBI:58349"/>
        <dbReference type="ChEBI" id="CHEBI:58703"/>
        <dbReference type="EC" id="1.7.1.13"/>
    </reaction>
</comment>
<feature type="active site" description="Thioimide intermediate" evidence="5">
    <location>
        <position position="42"/>
    </location>
</feature>
<dbReference type="STRING" id="999894.TDIS_0877"/>
<comment type="caution">
    <text evidence="6">The sequence shown here is derived from an EMBL/GenBank/DDBJ whole genome shotgun (WGS) entry which is preliminary data.</text>
</comment>
<evidence type="ECO:0000256" key="5">
    <source>
        <dbReference type="HAMAP-Rule" id="MF_00818"/>
    </source>
</evidence>
<dbReference type="Gene3D" id="3.30.1130.10">
    <property type="match status" value="1"/>
</dbReference>
<comment type="similarity">
    <text evidence="5">Belongs to the GTP cyclohydrolase I family. QueF type 1 subfamily.</text>
</comment>
<feature type="binding site" evidence="5">
    <location>
        <begin position="83"/>
        <end position="84"/>
    </location>
    <ligand>
        <name>substrate</name>
    </ligand>
</feature>
<dbReference type="InterPro" id="IPR043133">
    <property type="entry name" value="GTP-CH-I_C/QueF"/>
</dbReference>
<evidence type="ECO:0000256" key="4">
    <source>
        <dbReference type="ARBA" id="ARBA00023002"/>
    </source>
</evidence>
<feature type="active site" description="Proton donor" evidence="5">
    <location>
        <position position="49"/>
    </location>
</feature>
<dbReference type="InterPro" id="IPR029500">
    <property type="entry name" value="QueF"/>
</dbReference>
<keyword evidence="7" id="KW-1185">Reference proteome</keyword>
<dbReference type="GO" id="GO:0033739">
    <property type="term" value="F:preQ1 synthase activity"/>
    <property type="evidence" value="ECO:0007669"/>
    <property type="project" value="UniProtKB-UniRule"/>
</dbReference>
<keyword evidence="3 5" id="KW-0521">NADP</keyword>
<keyword evidence="4 5" id="KW-0560">Oxidoreductase</keyword>
<protein>
    <recommendedName>
        <fullName evidence="5">NADPH-dependent 7-cyano-7-deazaguanine reductase</fullName>
        <ecNumber evidence="5">1.7.1.13</ecNumber>
    </recommendedName>
    <alternativeName>
        <fullName evidence="5">7-cyano-7-carbaguanine reductase</fullName>
    </alternativeName>
    <alternativeName>
        <fullName evidence="5">NADPH-dependent nitrile oxidoreductase</fullName>
    </alternativeName>
    <alternativeName>
        <fullName evidence="5">PreQ(0) reductase</fullName>
    </alternativeName>
</protein>
<keyword evidence="2 5" id="KW-0671">Queuosine biosynthesis</keyword>
<dbReference type="PANTHER" id="PTHR34354">
    <property type="entry name" value="NADPH-DEPENDENT 7-CYANO-7-DEAZAGUANINE REDUCTASE"/>
    <property type="match status" value="1"/>
</dbReference>
<dbReference type="Proteomes" id="UP000078390">
    <property type="component" value="Unassembled WGS sequence"/>
</dbReference>
<gene>
    <name evidence="5" type="primary">queF</name>
    <name evidence="6" type="ORF">TDIS_0877</name>
</gene>
<dbReference type="NCBIfam" id="TIGR03139">
    <property type="entry name" value="QueF-II"/>
    <property type="match status" value="1"/>
</dbReference>
<dbReference type="EC" id="1.7.1.13" evidence="5"/>
<dbReference type="InterPro" id="IPR050084">
    <property type="entry name" value="NADPH_dep_7-cyano-7-deazaG_red"/>
</dbReference>
<feature type="binding site" evidence="5">
    <location>
        <begin position="64"/>
        <end position="66"/>
    </location>
    <ligand>
        <name>substrate</name>
    </ligand>
</feature>
<comment type="pathway">
    <text evidence="5">tRNA modification; tRNA-queuosine biosynthesis.</text>
</comment>
<dbReference type="InterPro" id="IPR016856">
    <property type="entry name" value="QueF_type1"/>
</dbReference>
<evidence type="ECO:0000256" key="1">
    <source>
        <dbReference type="ARBA" id="ARBA00022490"/>
    </source>
</evidence>
<evidence type="ECO:0000313" key="7">
    <source>
        <dbReference type="Proteomes" id="UP000078390"/>
    </source>
</evidence>
<dbReference type="Pfam" id="PF14489">
    <property type="entry name" value="QueF"/>
    <property type="match status" value="1"/>
</dbReference>
<evidence type="ECO:0000256" key="3">
    <source>
        <dbReference type="ARBA" id="ARBA00022857"/>
    </source>
</evidence>
<dbReference type="UniPathway" id="UPA00392"/>
<dbReference type="SUPFAM" id="SSF55620">
    <property type="entry name" value="Tetrahydrobiopterin biosynthesis enzymes-like"/>
    <property type="match status" value="1"/>
</dbReference>
<accession>A0A179D585</accession>
<comment type="function">
    <text evidence="5">Catalyzes the NADPH-dependent reduction of 7-cyano-7-deazaguanine (preQ0) to 7-aminomethyl-7-deazaguanine (preQ1).</text>
</comment>
<reference evidence="6 7" key="1">
    <citation type="submission" date="2016-04" db="EMBL/GenBank/DDBJ databases">
        <title>Genome analysis of Thermosulfurimonas dismutans, the first thermophilic sulfur-disproportionating bacterium of the phylum Thermodesulfobacteria.</title>
        <authorList>
            <person name="Mardanov A.V."/>
            <person name="Beletsky A.V."/>
            <person name="Kadnikov V.V."/>
            <person name="Slobodkin A.I."/>
            <person name="Ravin N.V."/>
        </authorList>
    </citation>
    <scope>NUCLEOTIDE SEQUENCE [LARGE SCALE GENOMIC DNA]</scope>
    <source>
        <strain evidence="6 7">S95</strain>
    </source>
</reference>
<sequence>MAEEKRYGERAIEEAELEAWPNPYPDRDYRIDITFPEFTCLCPRSGYPDFATIKISYLPHKKIVELRSLKLWLNKFRGRYISHEAATNEIFDALWKLLEPRELKVVGDFNPRGNVHTVITVERRQGSSGSPTA</sequence>
<dbReference type="GO" id="GO:0008616">
    <property type="term" value="P:tRNA queuosine(34) biosynthetic process"/>
    <property type="evidence" value="ECO:0007669"/>
    <property type="project" value="UniProtKB-UniRule"/>
</dbReference>
<dbReference type="OrthoDB" id="9795077at2"/>
<organism evidence="6 7">
    <name type="scientific">Thermosulfurimonas dismutans</name>
    <dbReference type="NCBI Taxonomy" id="999894"/>
    <lineage>
        <taxon>Bacteria</taxon>
        <taxon>Pseudomonadati</taxon>
        <taxon>Thermodesulfobacteriota</taxon>
        <taxon>Thermodesulfobacteria</taxon>
        <taxon>Thermodesulfobacteriales</taxon>
        <taxon>Thermodesulfobacteriaceae</taxon>
        <taxon>Thermosulfurimonas</taxon>
    </lineage>
</organism>
<keyword evidence="1 5" id="KW-0963">Cytoplasm</keyword>
<dbReference type="PANTHER" id="PTHR34354:SF1">
    <property type="entry name" value="NADPH-DEPENDENT 7-CYANO-7-DEAZAGUANINE REDUCTASE"/>
    <property type="match status" value="1"/>
</dbReference>
<evidence type="ECO:0000256" key="2">
    <source>
        <dbReference type="ARBA" id="ARBA00022785"/>
    </source>
</evidence>
<dbReference type="RefSeq" id="WP_068669703.1">
    <property type="nucleotide sequence ID" value="NZ_LWLG01000004.1"/>
</dbReference>
<dbReference type="EMBL" id="LWLG01000004">
    <property type="protein sequence ID" value="OAQ20951.1"/>
    <property type="molecule type" value="Genomic_DNA"/>
</dbReference>
<proteinExistence type="inferred from homology"/>
<evidence type="ECO:0000313" key="6">
    <source>
        <dbReference type="EMBL" id="OAQ20951.1"/>
    </source>
</evidence>
<dbReference type="AlphaFoldDB" id="A0A179D585"/>
<dbReference type="GO" id="GO:0005737">
    <property type="term" value="C:cytoplasm"/>
    <property type="evidence" value="ECO:0007669"/>
    <property type="project" value="UniProtKB-SubCell"/>
</dbReference>
<dbReference type="PIRSF" id="PIRSF027377">
    <property type="entry name" value="Nitrile_oxidored_QueF"/>
    <property type="match status" value="1"/>
</dbReference>